<dbReference type="Proteomes" id="UP001248134">
    <property type="component" value="Unassembled WGS sequence"/>
</dbReference>
<evidence type="ECO:0000313" key="1">
    <source>
        <dbReference type="EMBL" id="MDR4329366.1"/>
    </source>
</evidence>
<sequence length="392" mass="45266">MVKKKTHEEFVSEVYNLVGEEYTVLGMYKTAVAPIEIRHNNESCGNHKFPVKPNHFLGGTRCTECAGNKKKTTDKFKQEVFNLVGDEFEVVGNHVNAKTAIEMFHKLCGQTIAISPDSFLRGNRCKVCSGNMKKDTGIFKKEVHNLVGDEYVVLGEYVNNKEVIKILHKECGNPWGFTPGSFLHKGSRCPYCNPSYKFKLTQKEVKKRYSDEGYTLISEYKNAFAHITVICPKGHEWKHSHTNFQRGARCFECNGTKKHTLEEVRAFFIERNFNPLFEKYTDNKQLLPFICNRHPNYGVQYGSLHNLLRGLASCQVCYRNKFRGENSSNWKGGLSKVTKVIRDYIFNKWTLPSLEKYNYRCCFTGDTKKLHVHHINKSFHEILEEALSLLKF</sequence>
<protein>
    <recommendedName>
        <fullName evidence="3">Zinc-ribbon domain-containing protein</fullName>
    </recommendedName>
</protein>
<dbReference type="RefSeq" id="WP_098604212.1">
    <property type="nucleotide sequence ID" value="NZ_JARMDG010000025.1"/>
</dbReference>
<comment type="caution">
    <text evidence="1">The sequence shown here is derived from an EMBL/GenBank/DDBJ whole genome shotgun (WGS) entry which is preliminary data.</text>
</comment>
<organism evidence="1 2">
    <name type="scientific">Bacillus pseudomycoides</name>
    <dbReference type="NCBI Taxonomy" id="64104"/>
    <lineage>
        <taxon>Bacteria</taxon>
        <taxon>Bacillati</taxon>
        <taxon>Bacillota</taxon>
        <taxon>Bacilli</taxon>
        <taxon>Bacillales</taxon>
        <taxon>Bacillaceae</taxon>
        <taxon>Bacillus</taxon>
        <taxon>Bacillus cereus group</taxon>
    </lineage>
</organism>
<evidence type="ECO:0008006" key="3">
    <source>
        <dbReference type="Google" id="ProtNLM"/>
    </source>
</evidence>
<gene>
    <name evidence="1" type="ORF">FOS08_27005</name>
</gene>
<name>A0AAJ2DP25_9BACI</name>
<proteinExistence type="predicted"/>
<dbReference type="AlphaFoldDB" id="A0AAJ2DP25"/>
<evidence type="ECO:0000313" key="2">
    <source>
        <dbReference type="Proteomes" id="UP001248134"/>
    </source>
</evidence>
<reference evidence="1" key="1">
    <citation type="submission" date="2019-07" db="EMBL/GenBank/DDBJ databases">
        <title>Phylogenomic Reclassification of ATCC Bacillus Strains and Various Taxa within the Genus Bacillus.</title>
        <authorList>
            <person name="Riojas M.A."/>
            <person name="Frank A.M."/>
            <person name="Fenn S.L."/>
            <person name="King S.P."/>
            <person name="Brower S.M."/>
            <person name="Hazbon M.H."/>
        </authorList>
    </citation>
    <scope>NUCLEOTIDE SEQUENCE</scope>
    <source>
        <strain evidence="1">NR-12239</strain>
    </source>
</reference>
<accession>A0AAJ2DP25</accession>
<dbReference type="EMBL" id="VLYX01000061">
    <property type="protein sequence ID" value="MDR4329366.1"/>
    <property type="molecule type" value="Genomic_DNA"/>
</dbReference>